<dbReference type="Gene3D" id="3.40.50.300">
    <property type="entry name" value="P-loop containing nucleotide triphosphate hydrolases"/>
    <property type="match status" value="1"/>
</dbReference>
<keyword evidence="5" id="KW-0808">Transferase</keyword>
<accession>A0A6V0IF02</accession>
<dbReference type="EC" id="2.7.4.9" evidence="3"/>
<dbReference type="GO" id="GO:0004798">
    <property type="term" value="F:dTMP kinase activity"/>
    <property type="evidence" value="ECO:0007669"/>
    <property type="project" value="UniProtKB-EC"/>
</dbReference>
<evidence type="ECO:0000256" key="2">
    <source>
        <dbReference type="ARBA" id="ARBA00009776"/>
    </source>
</evidence>
<dbReference type="SUPFAM" id="SSF52540">
    <property type="entry name" value="P-loop containing nucleoside triphosphate hydrolases"/>
    <property type="match status" value="1"/>
</dbReference>
<dbReference type="NCBIfam" id="TIGR00041">
    <property type="entry name" value="DTMP_kinase"/>
    <property type="match status" value="1"/>
</dbReference>
<evidence type="ECO:0000256" key="6">
    <source>
        <dbReference type="ARBA" id="ARBA00022727"/>
    </source>
</evidence>
<dbReference type="EMBL" id="HBGW01069279">
    <property type="protein sequence ID" value="CAD9618754.1"/>
    <property type="molecule type" value="Transcribed_RNA"/>
</dbReference>
<comment type="similarity">
    <text evidence="2">Belongs to the thymidylate kinase family.</text>
</comment>
<dbReference type="GO" id="GO:0004550">
    <property type="term" value="F:nucleoside diphosphate kinase activity"/>
    <property type="evidence" value="ECO:0007669"/>
    <property type="project" value="TreeGrafter"/>
</dbReference>
<evidence type="ECO:0000313" key="11">
    <source>
        <dbReference type="EMBL" id="CAD9618754.1"/>
    </source>
</evidence>
<dbReference type="GO" id="GO:0005634">
    <property type="term" value="C:nucleus"/>
    <property type="evidence" value="ECO:0007669"/>
    <property type="project" value="TreeGrafter"/>
</dbReference>
<dbReference type="Pfam" id="PF02223">
    <property type="entry name" value="Thymidylate_kin"/>
    <property type="match status" value="1"/>
</dbReference>
<dbReference type="InterPro" id="IPR018095">
    <property type="entry name" value="Thymidylate_kin_CS"/>
</dbReference>
<dbReference type="PROSITE" id="PS01331">
    <property type="entry name" value="THYMIDYLATE_KINASE"/>
    <property type="match status" value="1"/>
</dbReference>
<proteinExistence type="inferred from homology"/>
<dbReference type="GO" id="GO:0005829">
    <property type="term" value="C:cytosol"/>
    <property type="evidence" value="ECO:0007669"/>
    <property type="project" value="TreeGrafter"/>
</dbReference>
<evidence type="ECO:0000256" key="8">
    <source>
        <dbReference type="ARBA" id="ARBA00022777"/>
    </source>
</evidence>
<evidence type="ECO:0000256" key="7">
    <source>
        <dbReference type="ARBA" id="ARBA00022741"/>
    </source>
</evidence>
<dbReference type="GO" id="GO:0006235">
    <property type="term" value="P:dTTP biosynthetic process"/>
    <property type="evidence" value="ECO:0007669"/>
    <property type="project" value="TreeGrafter"/>
</dbReference>
<dbReference type="InterPro" id="IPR027417">
    <property type="entry name" value="P-loop_NTPase"/>
</dbReference>
<dbReference type="FunFam" id="3.40.50.300:FF:000679">
    <property type="entry name" value="Thymidylate kinase"/>
    <property type="match status" value="1"/>
</dbReference>
<keyword evidence="6" id="KW-0545">Nucleotide biosynthesis</keyword>
<gene>
    <name evidence="11" type="ORF">BRAN1462_LOCUS44152</name>
</gene>
<dbReference type="GO" id="GO:0006227">
    <property type="term" value="P:dUDP biosynthetic process"/>
    <property type="evidence" value="ECO:0007669"/>
    <property type="project" value="TreeGrafter"/>
</dbReference>
<feature type="domain" description="Thymidylate kinase-like" evidence="10">
    <location>
        <begin position="81"/>
        <end position="262"/>
    </location>
</feature>
<organism evidence="11">
    <name type="scientific">Zooxanthella nutricula</name>
    <dbReference type="NCBI Taxonomy" id="1333877"/>
    <lineage>
        <taxon>Eukaryota</taxon>
        <taxon>Sar</taxon>
        <taxon>Alveolata</taxon>
        <taxon>Dinophyceae</taxon>
        <taxon>Peridiniales</taxon>
        <taxon>Peridiniales incertae sedis</taxon>
        <taxon>Zooxanthella</taxon>
    </lineage>
</organism>
<evidence type="ECO:0000256" key="9">
    <source>
        <dbReference type="ARBA" id="ARBA00022840"/>
    </source>
</evidence>
<evidence type="ECO:0000256" key="4">
    <source>
        <dbReference type="ARBA" id="ARBA00017144"/>
    </source>
</evidence>
<keyword evidence="8" id="KW-0418">Kinase</keyword>
<evidence type="ECO:0000256" key="3">
    <source>
        <dbReference type="ARBA" id="ARBA00012980"/>
    </source>
</evidence>
<dbReference type="CDD" id="cd01672">
    <property type="entry name" value="TMPK"/>
    <property type="match status" value="1"/>
</dbReference>
<evidence type="ECO:0000259" key="10">
    <source>
        <dbReference type="Pfam" id="PF02223"/>
    </source>
</evidence>
<comment type="pathway">
    <text evidence="1">Pyrimidine metabolism; dTTP biosynthesis.</text>
</comment>
<dbReference type="InterPro" id="IPR039430">
    <property type="entry name" value="Thymidylate_kin-like_dom"/>
</dbReference>
<keyword evidence="7" id="KW-0547">Nucleotide-binding</keyword>
<name>A0A6V0IF02_9DINO</name>
<dbReference type="HAMAP" id="MF_00165">
    <property type="entry name" value="Thymidylate_kinase"/>
    <property type="match status" value="1"/>
</dbReference>
<reference evidence="11" key="1">
    <citation type="submission" date="2021-01" db="EMBL/GenBank/DDBJ databases">
        <authorList>
            <person name="Corre E."/>
            <person name="Pelletier E."/>
            <person name="Niang G."/>
            <person name="Scheremetjew M."/>
            <person name="Finn R."/>
            <person name="Kale V."/>
            <person name="Holt S."/>
            <person name="Cochrane G."/>
            <person name="Meng A."/>
            <person name="Brown T."/>
            <person name="Cohen L."/>
        </authorList>
    </citation>
    <scope>NUCLEOTIDE SEQUENCE</scope>
    <source>
        <strain evidence="11">RCC3387</strain>
    </source>
</reference>
<dbReference type="PANTHER" id="PTHR10344">
    <property type="entry name" value="THYMIDYLATE KINASE"/>
    <property type="match status" value="1"/>
</dbReference>
<evidence type="ECO:0000256" key="1">
    <source>
        <dbReference type="ARBA" id="ARBA00004992"/>
    </source>
</evidence>
<dbReference type="InterPro" id="IPR018094">
    <property type="entry name" value="Thymidylate_kinase"/>
</dbReference>
<dbReference type="PANTHER" id="PTHR10344:SF1">
    <property type="entry name" value="THYMIDYLATE KINASE"/>
    <property type="match status" value="1"/>
</dbReference>
<protein>
    <recommendedName>
        <fullName evidence="4">Thymidylate kinase</fullName>
        <ecNumber evidence="3">2.7.4.9</ecNumber>
    </recommendedName>
</protein>
<keyword evidence="9" id="KW-0067">ATP-binding</keyword>
<dbReference type="GO" id="GO:0006233">
    <property type="term" value="P:dTDP biosynthetic process"/>
    <property type="evidence" value="ECO:0007669"/>
    <property type="project" value="InterPro"/>
</dbReference>
<dbReference type="AlphaFoldDB" id="A0A6V0IF02"/>
<dbReference type="GO" id="GO:0005524">
    <property type="term" value="F:ATP binding"/>
    <property type="evidence" value="ECO:0007669"/>
    <property type="project" value="UniProtKB-KW"/>
</dbReference>
<evidence type="ECO:0000256" key="5">
    <source>
        <dbReference type="ARBA" id="ARBA00022679"/>
    </source>
</evidence>
<sequence length="288" mass="32016">MARQLSESQVAELKEAVSSVPDIQQLGDLTALVSALRSSPQTAFSEEDLASIEAGFDVLNRQPDARTEWQTAKGRGLFVVFEGLDRSGKSTQSRKLREHLQAVQGKDMVKWMCFPNRDTALGCLIDLYLRRQIELPDGAIHLLFSANRWEMADAIVDDLNRGISVVCDRYAFSGVAYSAAKGLDFAWCQSPDRGLPLPDLVFFMRVDPQVGASRANFGDERYEDAGMQARVRDEFSNPRLHHGVPWHVVDGGREIEEIHMEIRGTASVASSAEQPAASAPVLRRLWTQ</sequence>